<dbReference type="Pfam" id="PF13409">
    <property type="entry name" value="GST_N_2"/>
    <property type="match status" value="1"/>
</dbReference>
<feature type="domain" description="GST N-terminal" evidence="1">
    <location>
        <begin position="4"/>
        <end position="84"/>
    </location>
</feature>
<dbReference type="CDD" id="cd03043">
    <property type="entry name" value="GST_N_1"/>
    <property type="match status" value="1"/>
</dbReference>
<dbReference type="PANTHER" id="PTHR42673:SF4">
    <property type="entry name" value="MALEYLACETOACETATE ISOMERASE"/>
    <property type="match status" value="1"/>
</dbReference>
<dbReference type="Gene3D" id="1.20.1050.10">
    <property type="match status" value="1"/>
</dbReference>
<keyword evidence="2" id="KW-0808">Transferase</keyword>
<dbReference type="GO" id="GO:0004364">
    <property type="term" value="F:glutathione transferase activity"/>
    <property type="evidence" value="ECO:0007669"/>
    <property type="project" value="TreeGrafter"/>
</dbReference>
<comment type="caution">
    <text evidence="2">The sequence shown here is derived from an EMBL/GenBank/DDBJ whole genome shotgun (WGS) entry which is preliminary data.</text>
</comment>
<dbReference type="AlphaFoldDB" id="A0A558D0H0"/>
<evidence type="ECO:0000259" key="1">
    <source>
        <dbReference type="PROSITE" id="PS50404"/>
    </source>
</evidence>
<dbReference type="Gene3D" id="3.40.30.10">
    <property type="entry name" value="Glutaredoxin"/>
    <property type="match status" value="1"/>
</dbReference>
<dbReference type="EMBL" id="VMRY01000041">
    <property type="protein sequence ID" value="TVT54490.1"/>
    <property type="molecule type" value="Genomic_DNA"/>
</dbReference>
<proteinExistence type="predicted"/>
<dbReference type="SUPFAM" id="SSF52833">
    <property type="entry name" value="Thioredoxin-like"/>
    <property type="match status" value="1"/>
</dbReference>
<reference evidence="2 3" key="1">
    <citation type="submission" date="2019-07" db="EMBL/GenBank/DDBJ databases">
        <title>The pathways for chlorine oxyanion respiration interact through the shared metabolite chlorate.</title>
        <authorList>
            <person name="Barnum T.P."/>
            <person name="Cheng Y."/>
            <person name="Hill K.A."/>
            <person name="Lucas L.N."/>
            <person name="Carlson H.K."/>
            <person name="Coates J.D."/>
        </authorList>
    </citation>
    <scope>NUCLEOTIDE SEQUENCE [LARGE SCALE GENOMIC DNA]</scope>
    <source>
        <strain evidence="2">BK-3</strain>
    </source>
</reference>
<dbReference type="InterPro" id="IPR036249">
    <property type="entry name" value="Thioredoxin-like_sf"/>
</dbReference>
<dbReference type="GO" id="GO:0006749">
    <property type="term" value="P:glutathione metabolic process"/>
    <property type="evidence" value="ECO:0007669"/>
    <property type="project" value="TreeGrafter"/>
</dbReference>
<accession>A0A558D0H0</accession>
<dbReference type="GO" id="GO:0016034">
    <property type="term" value="F:maleylacetoacetate isomerase activity"/>
    <property type="evidence" value="ECO:0007669"/>
    <property type="project" value="TreeGrafter"/>
</dbReference>
<dbReference type="CDD" id="cd03194">
    <property type="entry name" value="GST_C_3"/>
    <property type="match status" value="1"/>
</dbReference>
<dbReference type="InterPro" id="IPR036282">
    <property type="entry name" value="Glutathione-S-Trfase_C_sf"/>
</dbReference>
<name>A0A558D0H0_9GAMM</name>
<sequence>MTGLTLVIGNQNYSSWSLRPWLFLAHHEIPFNIKKVKLFTESMATDLAVHFSDTKVPVLLDGELEVWDSLAILEYLAERFPEKQGWPKERTARAVARSAAAEMHSGLFGLRNELPMNCRRRFPGFRPGPDAQRDIDRVLTLWRFCRERYGASGPWLFGNFSAADCMYAPVVMRLLSYEIALDPVSNAYTETLYNSPAMQQWIKEGTVEAEVIAEDEADWPSEPF</sequence>
<gene>
    <name evidence="2" type="ORF">FHK82_09835</name>
</gene>
<dbReference type="Proteomes" id="UP000317355">
    <property type="component" value="Unassembled WGS sequence"/>
</dbReference>
<dbReference type="GO" id="GO:0006559">
    <property type="term" value="P:L-phenylalanine catabolic process"/>
    <property type="evidence" value="ECO:0007669"/>
    <property type="project" value="TreeGrafter"/>
</dbReference>
<dbReference type="STRING" id="1543721.AAY24_15560"/>
<dbReference type="SUPFAM" id="SSF47616">
    <property type="entry name" value="GST C-terminal domain-like"/>
    <property type="match status" value="1"/>
</dbReference>
<dbReference type="InterPro" id="IPR004045">
    <property type="entry name" value="Glutathione_S-Trfase_N"/>
</dbReference>
<organism evidence="2 3">
    <name type="scientific">Sedimenticola thiotaurini</name>
    <dbReference type="NCBI Taxonomy" id="1543721"/>
    <lineage>
        <taxon>Bacteria</taxon>
        <taxon>Pseudomonadati</taxon>
        <taxon>Pseudomonadota</taxon>
        <taxon>Gammaproteobacteria</taxon>
        <taxon>Chromatiales</taxon>
        <taxon>Sedimenticolaceae</taxon>
        <taxon>Sedimenticola</taxon>
    </lineage>
</organism>
<protein>
    <submittedName>
        <fullName evidence="2">Glutathione S-transferase family protein</fullName>
    </submittedName>
</protein>
<evidence type="ECO:0000313" key="3">
    <source>
        <dbReference type="Proteomes" id="UP000317355"/>
    </source>
</evidence>
<dbReference type="PROSITE" id="PS50404">
    <property type="entry name" value="GST_NTER"/>
    <property type="match status" value="1"/>
</dbReference>
<dbReference type="PANTHER" id="PTHR42673">
    <property type="entry name" value="MALEYLACETOACETATE ISOMERASE"/>
    <property type="match status" value="1"/>
</dbReference>
<evidence type="ECO:0000313" key="2">
    <source>
        <dbReference type="EMBL" id="TVT54490.1"/>
    </source>
</evidence>